<keyword evidence="2 6" id="KW-0732">Signal</keyword>
<dbReference type="InterPro" id="IPR013320">
    <property type="entry name" value="ConA-like_dom_sf"/>
</dbReference>
<keyword evidence="3" id="KW-0378">Hydrolase</keyword>
<dbReference type="PANTHER" id="PTHR43817:SF1">
    <property type="entry name" value="HYDROLASE, FAMILY 43, PUTATIVE (AFU_ORTHOLOGUE AFUA_3G01660)-RELATED"/>
    <property type="match status" value="1"/>
</dbReference>
<gene>
    <name evidence="8" type="ORF">H9800_04250</name>
</gene>
<feature type="domain" description="LamG-like jellyroll fold" evidence="7">
    <location>
        <begin position="116"/>
        <end position="254"/>
    </location>
</feature>
<reference evidence="8" key="1">
    <citation type="journal article" date="2021" name="PeerJ">
        <title>Extensive microbial diversity within the chicken gut microbiome revealed by metagenomics and culture.</title>
        <authorList>
            <person name="Gilroy R."/>
            <person name="Ravi A."/>
            <person name="Getino M."/>
            <person name="Pursley I."/>
            <person name="Horton D.L."/>
            <person name="Alikhan N.F."/>
            <person name="Baker D."/>
            <person name="Gharbi K."/>
            <person name="Hall N."/>
            <person name="Watson M."/>
            <person name="Adriaenssens E.M."/>
            <person name="Foster-Nyarko E."/>
            <person name="Jarju S."/>
            <person name="Secka A."/>
            <person name="Antonio M."/>
            <person name="Oren A."/>
            <person name="Chaudhuri R.R."/>
            <person name="La Ragione R."/>
            <person name="Hildebrand F."/>
            <person name="Pallen M.J."/>
        </authorList>
    </citation>
    <scope>NUCLEOTIDE SEQUENCE</scope>
    <source>
        <strain evidence="8">ChiHjej8B7-3636</strain>
    </source>
</reference>
<comment type="similarity">
    <text evidence="1">Belongs to the glycosyl hydrolase 43 family.</text>
</comment>
<evidence type="ECO:0000256" key="6">
    <source>
        <dbReference type="SAM" id="SignalP"/>
    </source>
</evidence>
<dbReference type="Gene3D" id="2.60.120.200">
    <property type="match status" value="1"/>
</dbReference>
<dbReference type="SMART" id="SM00560">
    <property type="entry name" value="LamGL"/>
    <property type="match status" value="1"/>
</dbReference>
<evidence type="ECO:0000313" key="9">
    <source>
        <dbReference type="Proteomes" id="UP000824220"/>
    </source>
</evidence>
<evidence type="ECO:0000313" key="8">
    <source>
        <dbReference type="EMBL" id="HJA04051.1"/>
    </source>
</evidence>
<dbReference type="Gene3D" id="2.115.10.20">
    <property type="entry name" value="Glycosyl hydrolase domain, family 43"/>
    <property type="match status" value="1"/>
</dbReference>
<dbReference type="InterPro" id="IPR046780">
    <property type="entry name" value="aBig_2"/>
</dbReference>
<evidence type="ECO:0000256" key="3">
    <source>
        <dbReference type="ARBA" id="ARBA00022801"/>
    </source>
</evidence>
<dbReference type="AlphaFoldDB" id="A0A9D2KH66"/>
<organism evidence="8 9">
    <name type="scientific">Candidatus Microbacterium stercoravium</name>
    <dbReference type="NCBI Taxonomy" id="2838697"/>
    <lineage>
        <taxon>Bacteria</taxon>
        <taxon>Bacillati</taxon>
        <taxon>Actinomycetota</taxon>
        <taxon>Actinomycetes</taxon>
        <taxon>Micrococcales</taxon>
        <taxon>Microbacteriaceae</taxon>
        <taxon>Microbacterium</taxon>
    </lineage>
</organism>
<dbReference type="InterPro" id="IPR006710">
    <property type="entry name" value="Glyco_hydro_43"/>
</dbReference>
<dbReference type="InterPro" id="IPR006311">
    <property type="entry name" value="TAT_signal"/>
</dbReference>
<dbReference type="Pfam" id="PF04616">
    <property type="entry name" value="Glyco_hydro_43"/>
    <property type="match status" value="1"/>
</dbReference>
<dbReference type="PROSITE" id="PS51318">
    <property type="entry name" value="TAT"/>
    <property type="match status" value="1"/>
</dbReference>
<reference evidence="8" key="2">
    <citation type="submission" date="2021-04" db="EMBL/GenBank/DDBJ databases">
        <authorList>
            <person name="Gilroy R."/>
        </authorList>
    </citation>
    <scope>NUCLEOTIDE SEQUENCE</scope>
    <source>
        <strain evidence="8">ChiHjej8B7-3636</strain>
    </source>
</reference>
<dbReference type="Pfam" id="PF13385">
    <property type="entry name" value="Laminin_G_3"/>
    <property type="match status" value="1"/>
</dbReference>
<evidence type="ECO:0000259" key="7">
    <source>
        <dbReference type="SMART" id="SM00560"/>
    </source>
</evidence>
<keyword evidence="5" id="KW-0326">Glycosidase</keyword>
<dbReference type="Pfam" id="PF07532">
    <property type="entry name" value="Big_4"/>
    <property type="match status" value="1"/>
</dbReference>
<dbReference type="SUPFAM" id="SSF49899">
    <property type="entry name" value="Concanavalin A-like lectins/glucanases"/>
    <property type="match status" value="1"/>
</dbReference>
<evidence type="ECO:0000256" key="5">
    <source>
        <dbReference type="ARBA" id="ARBA00023295"/>
    </source>
</evidence>
<dbReference type="InterPro" id="IPR023296">
    <property type="entry name" value="Glyco_hydro_beta-prop_sf"/>
</dbReference>
<protein>
    <submittedName>
        <fullName evidence="8">Family 43 glycosylhydrolase</fullName>
    </submittedName>
</protein>
<evidence type="ECO:0000256" key="4">
    <source>
        <dbReference type="ARBA" id="ARBA00023157"/>
    </source>
</evidence>
<feature type="chain" id="PRO_5038767140" evidence="6">
    <location>
        <begin position="48"/>
        <end position="1161"/>
    </location>
</feature>
<sequence length="1161" mass="121753">MTNTHPLRHGSPAAGAPRRRGALLRRAALGATCALAAGLLPISQAVAAESDAPLAEYDFTQTTGATIADTGGGAEATVQNADDAQWTGTSLELTGGAKNGDGNWVRLPDDLLASADSATITTEVKIDEAMKDAYNFLWTFGADGDTDNYFFASVKDAPRTAITTSSNGGERSASAGEGLQADRWYSLTTVLDGDAGTLSFYIDGELAARTESDLVPSSIEDQSMSTIGRSPWPDPLFAGEVSAFRVYDRALSDDEIAAASSDDAERNHDEILAQAQDLVDGLDAPPESVDGDYVALPTAGGQVTWSSSDESVISADGRVTQPEQGADPASATLTATATIRGISASADFDVEVLPSNATAEERVAQAAEQYAVPRVLADGAALPDAPEGLIATPVEATGAALDGGTVHLPGDEAVDATVTVEISRDTAPDVTTAKTYDITVLPADDAAQLVAYHRTPTSEQEANNADIAYSMHLALAAGDGWAPLNENYGIFFPKTSAPLPANGPSSALIRSLKDPAVFALPDGGYGIVATRIARGGGSDGTQADSVLVATSDDLRSYDEIGLLALDEAGGVNRPTAVYDSADDVYRVSWTTDSGADRHQSFDDLVAAVGADERGESASGRVTGTAFATDTGIADYASGVELTLPKTAAEGLQQRFGRISNTGYTALDDVSVDAGTELSQSDLPAAVELDYSDGSTRELPLNDWDLSGVDTATPGTYEASATVERAEYPTPFADERADPSAYKYVTGDETRYLMIATNDPNLDNVNQGGSAFMPLRSADTLAGLADAADPTEVHLLDRGDADADGNTMTGCFWAPELHEIDGRLSILFMPCYGDSPDYMSGRASIMQLEQDENGVDLDPMDPDNWSAPEHVTRADGSDLNAVSGISLDMTYFTDSDGQAYYAWQQVCATWIATVDPNDPTRITSDPTMIIAPEYAWDNVCAEGPNVHARDGKLLMIYSGSSVGNTYTTGLATADASGTDLTDPASWQKLNYPVQKSGQYDGEWQLGTGHGMWSEDEDGNLIYVFHARTDHGGLTGRDMFVRRVHFDAEGMPVMDMEREEELADETVTLAVEVTAATGVGIEATTRCAAGRNVLAVTLTYHGDDDVEASVTTPFGDRSDVAIGAGESMTTTFSARQAEVGAGEVSVTAAGETATAQYPAASCR</sequence>
<dbReference type="Pfam" id="PF20578">
    <property type="entry name" value="aBig_2"/>
    <property type="match status" value="1"/>
</dbReference>
<dbReference type="GO" id="GO:0004553">
    <property type="term" value="F:hydrolase activity, hydrolyzing O-glycosyl compounds"/>
    <property type="evidence" value="ECO:0007669"/>
    <property type="project" value="InterPro"/>
</dbReference>
<dbReference type="GO" id="GO:0005975">
    <property type="term" value="P:carbohydrate metabolic process"/>
    <property type="evidence" value="ECO:0007669"/>
    <property type="project" value="InterPro"/>
</dbReference>
<name>A0A9D2KH66_9MICO</name>
<proteinExistence type="inferred from homology"/>
<dbReference type="PANTHER" id="PTHR43817">
    <property type="entry name" value="GLYCOSYL HYDROLASE"/>
    <property type="match status" value="1"/>
</dbReference>
<dbReference type="EMBL" id="DXAM01000056">
    <property type="protein sequence ID" value="HJA04051.1"/>
    <property type="molecule type" value="Genomic_DNA"/>
</dbReference>
<dbReference type="InterPro" id="IPR006558">
    <property type="entry name" value="LamG-like"/>
</dbReference>
<dbReference type="Proteomes" id="UP000824220">
    <property type="component" value="Unassembled WGS sequence"/>
</dbReference>
<dbReference type="InterPro" id="IPR011081">
    <property type="entry name" value="Big_4"/>
</dbReference>
<comment type="caution">
    <text evidence="8">The sequence shown here is derived from an EMBL/GenBank/DDBJ whole genome shotgun (WGS) entry which is preliminary data.</text>
</comment>
<dbReference type="SUPFAM" id="SSF75005">
    <property type="entry name" value="Arabinanase/levansucrase/invertase"/>
    <property type="match status" value="1"/>
</dbReference>
<feature type="signal peptide" evidence="6">
    <location>
        <begin position="1"/>
        <end position="47"/>
    </location>
</feature>
<evidence type="ECO:0000256" key="2">
    <source>
        <dbReference type="ARBA" id="ARBA00022729"/>
    </source>
</evidence>
<keyword evidence="4" id="KW-1015">Disulfide bond</keyword>
<accession>A0A9D2KH66</accession>
<evidence type="ECO:0000256" key="1">
    <source>
        <dbReference type="ARBA" id="ARBA00009865"/>
    </source>
</evidence>